<evidence type="ECO:0000313" key="6">
    <source>
        <dbReference type="Proteomes" id="UP000245207"/>
    </source>
</evidence>
<keyword evidence="6" id="KW-1185">Reference proteome</keyword>
<dbReference type="PANTHER" id="PTHR19845:SF22">
    <property type="entry name" value="KATANIN P80 WD40 REPEAT-CONTAINING SUBUNIT B1 HOMOLOG"/>
    <property type="match status" value="1"/>
</dbReference>
<reference evidence="5 6" key="1">
    <citation type="journal article" date="2018" name="Mol. Plant">
        <title>The genome of Artemisia annua provides insight into the evolution of Asteraceae family and artemisinin biosynthesis.</title>
        <authorList>
            <person name="Shen Q."/>
            <person name="Zhang L."/>
            <person name="Liao Z."/>
            <person name="Wang S."/>
            <person name="Yan T."/>
            <person name="Shi P."/>
            <person name="Liu M."/>
            <person name="Fu X."/>
            <person name="Pan Q."/>
            <person name="Wang Y."/>
            <person name="Lv Z."/>
            <person name="Lu X."/>
            <person name="Zhang F."/>
            <person name="Jiang W."/>
            <person name="Ma Y."/>
            <person name="Chen M."/>
            <person name="Hao X."/>
            <person name="Li L."/>
            <person name="Tang Y."/>
            <person name="Lv G."/>
            <person name="Zhou Y."/>
            <person name="Sun X."/>
            <person name="Brodelius P.E."/>
            <person name="Rose J.K.C."/>
            <person name="Tang K."/>
        </authorList>
    </citation>
    <scope>NUCLEOTIDE SEQUENCE [LARGE SCALE GENOMIC DNA]</scope>
    <source>
        <strain evidence="6">cv. Huhao1</strain>
        <tissue evidence="5">Leaf</tissue>
    </source>
</reference>
<dbReference type="PANTHER" id="PTHR19845">
    <property type="entry name" value="KATANIN P80 SUBUNIT"/>
    <property type="match status" value="1"/>
</dbReference>
<sequence>MAKSSADHRSSSELPRITFQAATSYDLSTKVAGLEVQTDVISVMLNTIESLILFDLLLAAYTFGHINVSLEMLSKLVVAFGSVITSANSAPPAVGVDLNAKKRLQSYHLCHVHLQKIHKILTNVIRATFPGNNRYANVVATT</sequence>
<name>A0A2U1KPU6_ARTAN</name>
<evidence type="ECO:0000259" key="4">
    <source>
        <dbReference type="Pfam" id="PF13925"/>
    </source>
</evidence>
<proteinExistence type="predicted"/>
<feature type="domain" description="Katanin p80 subunit C-terminal" evidence="4">
    <location>
        <begin position="57"/>
        <end position="126"/>
    </location>
</feature>
<dbReference type="InterPro" id="IPR028021">
    <property type="entry name" value="Katanin_C-terminal"/>
</dbReference>
<evidence type="ECO:0000256" key="1">
    <source>
        <dbReference type="ARBA" id="ARBA00004245"/>
    </source>
</evidence>
<dbReference type="GO" id="GO:0008017">
    <property type="term" value="F:microtubule binding"/>
    <property type="evidence" value="ECO:0007669"/>
    <property type="project" value="InterPro"/>
</dbReference>
<dbReference type="STRING" id="35608.A0A2U1KPU6"/>
<organism evidence="5 6">
    <name type="scientific">Artemisia annua</name>
    <name type="common">Sweet wormwood</name>
    <dbReference type="NCBI Taxonomy" id="35608"/>
    <lineage>
        <taxon>Eukaryota</taxon>
        <taxon>Viridiplantae</taxon>
        <taxon>Streptophyta</taxon>
        <taxon>Embryophyta</taxon>
        <taxon>Tracheophyta</taxon>
        <taxon>Spermatophyta</taxon>
        <taxon>Magnoliopsida</taxon>
        <taxon>eudicotyledons</taxon>
        <taxon>Gunneridae</taxon>
        <taxon>Pentapetalae</taxon>
        <taxon>asterids</taxon>
        <taxon>campanulids</taxon>
        <taxon>Asterales</taxon>
        <taxon>Asteraceae</taxon>
        <taxon>Asteroideae</taxon>
        <taxon>Anthemideae</taxon>
        <taxon>Artemisiinae</taxon>
        <taxon>Artemisia</taxon>
    </lineage>
</organism>
<evidence type="ECO:0000256" key="2">
    <source>
        <dbReference type="ARBA" id="ARBA00022490"/>
    </source>
</evidence>
<dbReference type="AlphaFoldDB" id="A0A2U1KPU6"/>
<protein>
    <submittedName>
        <fullName evidence="5">G-protein beta WD-40 repeat-containing protein</fullName>
    </submittedName>
</protein>
<comment type="caution">
    <text evidence="5">The sequence shown here is derived from an EMBL/GenBank/DDBJ whole genome shotgun (WGS) entry which is preliminary data.</text>
</comment>
<dbReference type="Pfam" id="PF13925">
    <property type="entry name" value="Katanin_con80"/>
    <property type="match status" value="1"/>
</dbReference>
<dbReference type="Proteomes" id="UP000245207">
    <property type="component" value="Unassembled WGS sequence"/>
</dbReference>
<dbReference type="GO" id="GO:0008352">
    <property type="term" value="C:katanin complex"/>
    <property type="evidence" value="ECO:0007669"/>
    <property type="project" value="TreeGrafter"/>
</dbReference>
<dbReference type="GO" id="GO:0007019">
    <property type="term" value="P:microtubule depolymerization"/>
    <property type="evidence" value="ECO:0007669"/>
    <property type="project" value="TreeGrafter"/>
</dbReference>
<dbReference type="OrthoDB" id="1745659at2759"/>
<keyword evidence="3" id="KW-0206">Cytoskeleton</keyword>
<keyword evidence="2" id="KW-0963">Cytoplasm</keyword>
<gene>
    <name evidence="5" type="ORF">CTI12_AA578230</name>
</gene>
<evidence type="ECO:0000313" key="5">
    <source>
        <dbReference type="EMBL" id="PWA38785.1"/>
    </source>
</evidence>
<dbReference type="EMBL" id="PKPP01015270">
    <property type="protein sequence ID" value="PWA38785.1"/>
    <property type="molecule type" value="Genomic_DNA"/>
</dbReference>
<accession>A0A2U1KPU6</accession>
<comment type="subcellular location">
    <subcellularLocation>
        <location evidence="1">Cytoplasm</location>
        <location evidence="1">Cytoskeleton</location>
    </subcellularLocation>
</comment>
<evidence type="ECO:0000256" key="3">
    <source>
        <dbReference type="ARBA" id="ARBA00023212"/>
    </source>
</evidence>